<feature type="region of interest" description="Disordered" evidence="1">
    <location>
        <begin position="38"/>
        <end position="78"/>
    </location>
</feature>
<accession>A0A2M4B1Q4</accession>
<dbReference type="AlphaFoldDB" id="A0A2M4B1Q4"/>
<feature type="compositionally biased region" description="Polar residues" evidence="1">
    <location>
        <begin position="53"/>
        <end position="69"/>
    </location>
</feature>
<feature type="compositionally biased region" description="Basic and acidic residues" evidence="1">
    <location>
        <begin position="41"/>
        <end position="52"/>
    </location>
</feature>
<proteinExistence type="predicted"/>
<evidence type="ECO:0000313" key="2">
    <source>
        <dbReference type="EMBL" id="MBW46967.1"/>
    </source>
</evidence>
<evidence type="ECO:0000256" key="1">
    <source>
        <dbReference type="SAM" id="MobiDB-lite"/>
    </source>
</evidence>
<protein>
    <submittedName>
        <fullName evidence="2">Uncharacterized protein</fullName>
    </submittedName>
</protein>
<sequence>MQFVQRTLSARAILVFCPFFRRGVPECPKGTRSIVSCPETETERDRERERENSCSSSITMAGQQLTNGSRPLLNGELI</sequence>
<organism evidence="2">
    <name type="scientific">Anopheles triannulatus</name>
    <dbReference type="NCBI Taxonomy" id="58253"/>
    <lineage>
        <taxon>Eukaryota</taxon>
        <taxon>Metazoa</taxon>
        <taxon>Ecdysozoa</taxon>
        <taxon>Arthropoda</taxon>
        <taxon>Hexapoda</taxon>
        <taxon>Insecta</taxon>
        <taxon>Pterygota</taxon>
        <taxon>Neoptera</taxon>
        <taxon>Endopterygota</taxon>
        <taxon>Diptera</taxon>
        <taxon>Nematocera</taxon>
        <taxon>Culicoidea</taxon>
        <taxon>Culicidae</taxon>
        <taxon>Anophelinae</taxon>
        <taxon>Anopheles</taxon>
    </lineage>
</organism>
<reference evidence="2" key="1">
    <citation type="submission" date="2018-01" db="EMBL/GenBank/DDBJ databases">
        <title>An insight into the sialome of Amazonian anophelines.</title>
        <authorList>
            <person name="Ribeiro J.M."/>
            <person name="Scarpassa V."/>
            <person name="Calvo E."/>
        </authorList>
    </citation>
    <scope>NUCLEOTIDE SEQUENCE</scope>
    <source>
        <tissue evidence="2">Salivary glands</tissue>
    </source>
</reference>
<dbReference type="EMBL" id="GGFK01013646">
    <property type="protein sequence ID" value="MBW46967.1"/>
    <property type="molecule type" value="Transcribed_RNA"/>
</dbReference>
<name>A0A2M4B1Q4_9DIPT</name>